<dbReference type="InterPro" id="IPR011250">
    <property type="entry name" value="OMP/PagP_B-barrel"/>
</dbReference>
<protein>
    <recommendedName>
        <fullName evidence="3">Outer membrane protein beta-barrel domain-containing protein</fullName>
    </recommendedName>
</protein>
<dbReference type="Gene3D" id="2.40.160.20">
    <property type="match status" value="1"/>
</dbReference>
<keyword evidence="5" id="KW-1185">Reference proteome</keyword>
<evidence type="ECO:0000256" key="1">
    <source>
        <dbReference type="ARBA" id="ARBA00022729"/>
    </source>
</evidence>
<feature type="domain" description="Outer membrane protein beta-barrel" evidence="3">
    <location>
        <begin position="6"/>
        <end position="208"/>
    </location>
</feature>
<keyword evidence="1 2" id="KW-0732">Signal</keyword>
<proteinExistence type="predicted"/>
<feature type="signal peptide" evidence="2">
    <location>
        <begin position="1"/>
        <end position="20"/>
    </location>
</feature>
<evidence type="ECO:0000313" key="4">
    <source>
        <dbReference type="EMBL" id="GGC09116.1"/>
    </source>
</evidence>
<dbReference type="Pfam" id="PF13505">
    <property type="entry name" value="OMP_b-brl"/>
    <property type="match status" value="1"/>
</dbReference>
<comment type="caution">
    <text evidence="4">The sequence shown here is derived from an EMBL/GenBank/DDBJ whole genome shotgun (WGS) entry which is preliminary data.</text>
</comment>
<feature type="chain" id="PRO_5046421787" description="Outer membrane protein beta-barrel domain-containing protein" evidence="2">
    <location>
        <begin position="21"/>
        <end position="208"/>
    </location>
</feature>
<dbReference type="InterPro" id="IPR027385">
    <property type="entry name" value="Beta-barrel_OMP"/>
</dbReference>
<reference evidence="5" key="1">
    <citation type="journal article" date="2019" name="Int. J. Syst. Evol. Microbiol.">
        <title>The Global Catalogue of Microorganisms (GCM) 10K type strain sequencing project: providing services to taxonomists for standard genome sequencing and annotation.</title>
        <authorList>
            <consortium name="The Broad Institute Genomics Platform"/>
            <consortium name="The Broad Institute Genome Sequencing Center for Infectious Disease"/>
            <person name="Wu L."/>
            <person name="Ma J."/>
        </authorList>
    </citation>
    <scope>NUCLEOTIDE SEQUENCE [LARGE SCALE GENOMIC DNA]</scope>
    <source>
        <strain evidence="5">CGMCC 1.15341</strain>
    </source>
</reference>
<organism evidence="4 5">
    <name type="scientific">Marinobacterium zhoushanense</name>
    <dbReference type="NCBI Taxonomy" id="1679163"/>
    <lineage>
        <taxon>Bacteria</taxon>
        <taxon>Pseudomonadati</taxon>
        <taxon>Pseudomonadota</taxon>
        <taxon>Gammaproteobacteria</taxon>
        <taxon>Oceanospirillales</taxon>
        <taxon>Oceanospirillaceae</taxon>
        <taxon>Marinobacterium</taxon>
    </lineage>
</organism>
<gene>
    <name evidence="4" type="ORF">GCM10011352_39350</name>
</gene>
<dbReference type="SUPFAM" id="SSF56925">
    <property type="entry name" value="OMPA-like"/>
    <property type="match status" value="1"/>
</dbReference>
<sequence>MKQALAILALAATSATFATATSAQGVYVFGDLGQSDFDLGSAPGFSVDETDTMYGIGVGYSFNDYFSAELGYVDLGESTISTNAPISGTVFGSSFSIDGKFAIDATGVFFGVRGDLPVSDSIDLFARAGMLHWQSDASFSGTITIDGDTFTSGSGELDDGTDPYLGLGASYAFNDNVSVNAQWNRYMLDMLGEDLDIDTLSVGLAYRF</sequence>
<dbReference type="EMBL" id="BMIJ01000009">
    <property type="protein sequence ID" value="GGC09116.1"/>
    <property type="molecule type" value="Genomic_DNA"/>
</dbReference>
<evidence type="ECO:0000256" key="2">
    <source>
        <dbReference type="SAM" id="SignalP"/>
    </source>
</evidence>
<accession>A0ABQ1KSR0</accession>
<name>A0ABQ1KSR0_9GAMM</name>
<dbReference type="RefSeq" id="WP_188751559.1">
    <property type="nucleotide sequence ID" value="NZ_BMIJ01000009.1"/>
</dbReference>
<dbReference type="Proteomes" id="UP000629025">
    <property type="component" value="Unassembled WGS sequence"/>
</dbReference>
<evidence type="ECO:0000313" key="5">
    <source>
        <dbReference type="Proteomes" id="UP000629025"/>
    </source>
</evidence>
<evidence type="ECO:0000259" key="3">
    <source>
        <dbReference type="Pfam" id="PF13505"/>
    </source>
</evidence>